<dbReference type="PIRSF" id="PIRSF018266">
    <property type="entry name" value="FecR"/>
    <property type="match status" value="1"/>
</dbReference>
<dbReference type="PANTHER" id="PTHR30273:SF2">
    <property type="entry name" value="PROTEIN FECR"/>
    <property type="match status" value="1"/>
</dbReference>
<name>A0A1E5SZ05_9BACT</name>
<evidence type="ECO:0000259" key="2">
    <source>
        <dbReference type="Pfam" id="PF16344"/>
    </source>
</evidence>
<dbReference type="EMBL" id="MDGQ01000005">
    <property type="protein sequence ID" value="OEK04363.1"/>
    <property type="molecule type" value="Genomic_DNA"/>
</dbReference>
<dbReference type="InterPro" id="IPR032508">
    <property type="entry name" value="FecR_C"/>
</dbReference>
<dbReference type="GO" id="GO:0016989">
    <property type="term" value="F:sigma factor antagonist activity"/>
    <property type="evidence" value="ECO:0007669"/>
    <property type="project" value="TreeGrafter"/>
</dbReference>
<dbReference type="Pfam" id="PF04773">
    <property type="entry name" value="FecR"/>
    <property type="match status" value="1"/>
</dbReference>
<dbReference type="InterPro" id="IPR012373">
    <property type="entry name" value="Ferrdict_sens_TM"/>
</dbReference>
<dbReference type="AlphaFoldDB" id="A0A1E5SZ05"/>
<dbReference type="OrthoDB" id="1097347at2"/>
<organism evidence="3 4">
    <name type="scientific">Roseivirga misakiensis</name>
    <dbReference type="NCBI Taxonomy" id="1563681"/>
    <lineage>
        <taxon>Bacteria</taxon>
        <taxon>Pseudomonadati</taxon>
        <taxon>Bacteroidota</taxon>
        <taxon>Cytophagia</taxon>
        <taxon>Cytophagales</taxon>
        <taxon>Roseivirgaceae</taxon>
        <taxon>Roseivirga</taxon>
    </lineage>
</organism>
<evidence type="ECO:0000259" key="1">
    <source>
        <dbReference type="Pfam" id="PF04773"/>
    </source>
</evidence>
<feature type="domain" description="Protein FecR C-terminal" evidence="2">
    <location>
        <begin position="237"/>
        <end position="301"/>
    </location>
</feature>
<dbReference type="RefSeq" id="WP_069835868.1">
    <property type="nucleotide sequence ID" value="NZ_MDGQ01000005.1"/>
</dbReference>
<protein>
    <submittedName>
        <fullName evidence="3">Uncharacterized protein</fullName>
    </submittedName>
</protein>
<gene>
    <name evidence="3" type="ORF">BFP71_12840</name>
</gene>
<feature type="domain" description="FecR protein" evidence="1">
    <location>
        <begin position="106"/>
        <end position="195"/>
    </location>
</feature>
<proteinExistence type="predicted"/>
<dbReference type="Proteomes" id="UP000095552">
    <property type="component" value="Unassembled WGS sequence"/>
</dbReference>
<keyword evidence="4" id="KW-1185">Reference proteome</keyword>
<dbReference type="Gene3D" id="2.60.120.1440">
    <property type="match status" value="1"/>
</dbReference>
<sequence length="304" mass="33439">MSKQLENKEFIARWLSGDLSEEEKASVNDTELQDLKAVLDDIDTWSLPEVDTHESLKALKGQLAPPKPAAKVISFRPLLRYAATIALIAAAWFIYDATTNDGMVNLKTGLAATLAHELPDGSDITLGAVTEVNYSEESWNEARTLDLNGQAYFDVEKGATFTVETPLGNVRVLGTQFDVQNLDDLFAVNCFEGSVAVTFNAQQEILKPGQGLVFEAGALKKVEFTESSPVWSSGISVYDGANLEAVVQDLKRYYNVTLELPQELTDKPFNGSFYHNSLEGALQSIFIPLEIDYVLSEDGKVIFK</sequence>
<evidence type="ECO:0000313" key="4">
    <source>
        <dbReference type="Proteomes" id="UP000095552"/>
    </source>
</evidence>
<accession>A0A1E5SZ05</accession>
<reference evidence="3 4" key="1">
    <citation type="submission" date="2016-08" db="EMBL/GenBank/DDBJ databases">
        <title>Draft genome of Fabibacter sp. strain SK-8.</title>
        <authorList>
            <person name="Wong S.-K."/>
            <person name="Hamasaki K."/>
            <person name="Yoshizawa S."/>
        </authorList>
    </citation>
    <scope>NUCLEOTIDE SEQUENCE [LARGE SCALE GENOMIC DNA]</scope>
    <source>
        <strain evidence="3 4">SK-8</strain>
    </source>
</reference>
<dbReference type="InterPro" id="IPR006860">
    <property type="entry name" value="FecR"/>
</dbReference>
<comment type="caution">
    <text evidence="3">The sequence shown here is derived from an EMBL/GenBank/DDBJ whole genome shotgun (WGS) entry which is preliminary data.</text>
</comment>
<dbReference type="STRING" id="1563681.BFP71_12840"/>
<dbReference type="Pfam" id="PF16344">
    <property type="entry name" value="FecR_C"/>
    <property type="match status" value="1"/>
</dbReference>
<evidence type="ECO:0000313" key="3">
    <source>
        <dbReference type="EMBL" id="OEK04363.1"/>
    </source>
</evidence>
<dbReference type="PANTHER" id="PTHR30273">
    <property type="entry name" value="PERIPLASMIC SIGNAL SENSOR AND SIGMA FACTOR ACTIVATOR FECR-RELATED"/>
    <property type="match status" value="1"/>
</dbReference>
<dbReference type="Gene3D" id="3.55.50.30">
    <property type="match status" value="1"/>
</dbReference>